<name>A0A9P8T4H5_9ASCO</name>
<keyword evidence="5" id="KW-0539">Nucleus</keyword>
<evidence type="ECO:0000256" key="7">
    <source>
        <dbReference type="ARBA" id="ARBA00025735"/>
    </source>
</evidence>
<dbReference type="GeneID" id="70236112"/>
<dbReference type="Proteomes" id="UP000769157">
    <property type="component" value="Unassembled WGS sequence"/>
</dbReference>
<comment type="subcellular location">
    <subcellularLocation>
        <location evidence="2">Chromosome</location>
        <location evidence="2">Centromere</location>
        <location evidence="2">Kinetochore</location>
    </subcellularLocation>
    <subcellularLocation>
        <location evidence="1">Nucleus</location>
    </subcellularLocation>
</comment>
<sequence length="238" mass="27803">MESLENQHTEIYRKLVAAVDELLVVTKKAKLTQVPEIVDREYDEALNTMPDLHLALLQADILNKDTDETVNAFLNQLLNIRRRIIEQHMITYPILRAIHTEDETQVTELIRERDSTIKEYIEQSKLKNETQESLNKSSQSTVKDLEELRGLVQMYLELVEENKDLAFQNKIREEEQIDGLEQLKARHITLIKRNLALSSFNISLISSLSKSDVYSDEYLRDTLLFCGDYDDYELEENI</sequence>
<evidence type="ECO:0000313" key="10">
    <source>
        <dbReference type="Proteomes" id="UP000769157"/>
    </source>
</evidence>
<evidence type="ECO:0000256" key="6">
    <source>
        <dbReference type="ARBA" id="ARBA00023328"/>
    </source>
</evidence>
<keyword evidence="10" id="KW-1185">Reference proteome</keyword>
<gene>
    <name evidence="9" type="ORF">OGAPHI_004147</name>
</gene>
<evidence type="ECO:0000256" key="3">
    <source>
        <dbReference type="ARBA" id="ARBA00022454"/>
    </source>
</evidence>
<reference evidence="9" key="2">
    <citation type="submission" date="2021-01" db="EMBL/GenBank/DDBJ databases">
        <authorList>
            <person name="Schikora-Tamarit M.A."/>
        </authorList>
    </citation>
    <scope>NUCLEOTIDE SEQUENCE</scope>
    <source>
        <strain evidence="9">CBS6075</strain>
    </source>
</reference>
<evidence type="ECO:0000259" key="8">
    <source>
        <dbReference type="Pfam" id="PF05837"/>
    </source>
</evidence>
<comment type="caution">
    <text evidence="9">The sequence shown here is derived from an EMBL/GenBank/DDBJ whole genome shotgun (WGS) entry which is preliminary data.</text>
</comment>
<dbReference type="GO" id="GO:0000776">
    <property type="term" value="C:kinetochore"/>
    <property type="evidence" value="ECO:0007669"/>
    <property type="project" value="UniProtKB-KW"/>
</dbReference>
<reference evidence="9" key="1">
    <citation type="journal article" date="2021" name="Open Biol.">
        <title>Shared evolutionary footprints suggest mitochondrial oxidative damage underlies multiple complex I losses in fungi.</title>
        <authorList>
            <person name="Schikora-Tamarit M.A."/>
            <person name="Marcet-Houben M."/>
            <person name="Nosek J."/>
            <person name="Gabaldon T."/>
        </authorList>
    </citation>
    <scope>NUCLEOTIDE SEQUENCE</scope>
    <source>
        <strain evidence="9">CBS6075</strain>
    </source>
</reference>
<dbReference type="InterPro" id="IPR008426">
    <property type="entry name" value="CENP-H_C"/>
</dbReference>
<feature type="domain" description="Centromere protein H C-terminal" evidence="8">
    <location>
        <begin position="78"/>
        <end position="185"/>
    </location>
</feature>
<dbReference type="AlphaFoldDB" id="A0A9P8T4H5"/>
<keyword evidence="4" id="KW-0995">Kinetochore</keyword>
<evidence type="ECO:0000313" key="9">
    <source>
        <dbReference type="EMBL" id="KAH3665958.1"/>
    </source>
</evidence>
<accession>A0A9P8T4H5</accession>
<protein>
    <recommendedName>
        <fullName evidence="8">Centromere protein H C-terminal domain-containing protein</fullName>
    </recommendedName>
</protein>
<comment type="similarity">
    <text evidence="7">Belongs to the CENP-H/MCM16 family.</text>
</comment>
<evidence type="ECO:0000256" key="4">
    <source>
        <dbReference type="ARBA" id="ARBA00022838"/>
    </source>
</evidence>
<dbReference type="OrthoDB" id="3992572at2759"/>
<organism evidence="9 10">
    <name type="scientific">Ogataea philodendri</name>
    <dbReference type="NCBI Taxonomy" id="1378263"/>
    <lineage>
        <taxon>Eukaryota</taxon>
        <taxon>Fungi</taxon>
        <taxon>Dikarya</taxon>
        <taxon>Ascomycota</taxon>
        <taxon>Saccharomycotina</taxon>
        <taxon>Pichiomycetes</taxon>
        <taxon>Pichiales</taxon>
        <taxon>Pichiaceae</taxon>
        <taxon>Ogataea</taxon>
    </lineage>
</organism>
<dbReference type="GO" id="GO:0005634">
    <property type="term" value="C:nucleus"/>
    <property type="evidence" value="ECO:0007669"/>
    <property type="project" value="UniProtKB-SubCell"/>
</dbReference>
<dbReference type="GO" id="GO:0051382">
    <property type="term" value="P:kinetochore assembly"/>
    <property type="evidence" value="ECO:0007669"/>
    <property type="project" value="InterPro"/>
</dbReference>
<dbReference type="RefSeq" id="XP_046061162.1">
    <property type="nucleotide sequence ID" value="XM_046205193.1"/>
</dbReference>
<keyword evidence="3" id="KW-0158">Chromosome</keyword>
<evidence type="ECO:0000256" key="5">
    <source>
        <dbReference type="ARBA" id="ARBA00023242"/>
    </source>
</evidence>
<dbReference type="Pfam" id="PF05837">
    <property type="entry name" value="CENP-H"/>
    <property type="match status" value="1"/>
</dbReference>
<keyword evidence="6" id="KW-0137">Centromere</keyword>
<evidence type="ECO:0000256" key="2">
    <source>
        <dbReference type="ARBA" id="ARBA00004629"/>
    </source>
</evidence>
<dbReference type="EMBL" id="JAEUBE010000295">
    <property type="protein sequence ID" value="KAH3665958.1"/>
    <property type="molecule type" value="Genomic_DNA"/>
</dbReference>
<proteinExistence type="inferred from homology"/>
<evidence type="ECO:0000256" key="1">
    <source>
        <dbReference type="ARBA" id="ARBA00004123"/>
    </source>
</evidence>